<gene>
    <name evidence="3" type="ORF">PgNI_08798</name>
</gene>
<accession>A0A6P8AWM8</accession>
<protein>
    <submittedName>
        <fullName evidence="3">Uncharacterized protein</fullName>
    </submittedName>
</protein>
<feature type="compositionally biased region" description="Basic and acidic residues" evidence="1">
    <location>
        <begin position="208"/>
        <end position="238"/>
    </location>
</feature>
<feature type="region of interest" description="Disordered" evidence="1">
    <location>
        <begin position="208"/>
        <end position="250"/>
    </location>
</feature>
<proteinExistence type="predicted"/>
<reference evidence="2 3" key="1">
    <citation type="journal article" date="2019" name="Mol. Biol. Evol.">
        <title>Blast fungal genomes show frequent chromosomal changes, gene gains and losses, and effector gene turnover.</title>
        <authorList>
            <person name="Gomez Luciano L.B."/>
            <person name="Jason Tsai I."/>
            <person name="Chuma I."/>
            <person name="Tosa Y."/>
            <person name="Chen Y.H."/>
            <person name="Li J.Y."/>
            <person name="Li M.Y."/>
            <person name="Jade Lu M.Y."/>
            <person name="Nakayashiki H."/>
            <person name="Li W.H."/>
        </authorList>
    </citation>
    <scope>NUCLEOTIDE SEQUENCE [LARGE SCALE GENOMIC DNA]</scope>
    <source>
        <strain evidence="2 3">NI907</strain>
    </source>
</reference>
<keyword evidence="2" id="KW-1185">Reference proteome</keyword>
<evidence type="ECO:0000313" key="2">
    <source>
        <dbReference type="Proteomes" id="UP000515153"/>
    </source>
</evidence>
<sequence length="434" mass="49557">MSTTTKKTLPTSSTVGLVDFARIDCETPPISLQETPQDDVKAQWSRPIAALIFYLFQDLRLSQEKQKRRLDELEEGTNSRLDKLDKTLDDEQKWHTAQVEEALAHTQKCAADIEKLAQVQDKADAIYARDDRLTSEVARIDERLEISGNELKNLDEAVCSCVDKQNLEGLWETRIKDRVREAEENIIRQNKTLLELSEELHRLKDEMRAQKDQAQKKSEEKPVAASKEVNDKPLRSETELEDIYTADTQPLEKPTFKAHYNLRPRSQPSVEESAMAIVVSALPKASPITSSRSRQGAERKSCGTRTASKTVGAQKRTAAASDTDKVLNHPYNSKRRKQPIRQKSLAKVCCEAQWAYENCPEEKSEHEFITEFLKFSVKPLSSADKKRLIEALCDLATPDKYGLPVFRQDTDWSDIWEHLWTIKNVPGMYLNKVK</sequence>
<dbReference type="AlphaFoldDB" id="A0A6P8AWM8"/>
<evidence type="ECO:0000313" key="3">
    <source>
        <dbReference type="RefSeq" id="XP_030979274.1"/>
    </source>
</evidence>
<dbReference type="GeneID" id="41963696"/>
<dbReference type="Proteomes" id="UP000515153">
    <property type="component" value="Chromosome V"/>
</dbReference>
<reference evidence="3" key="3">
    <citation type="submission" date="2025-08" db="UniProtKB">
        <authorList>
            <consortium name="RefSeq"/>
        </authorList>
    </citation>
    <scope>IDENTIFICATION</scope>
    <source>
        <strain evidence="3">NI907</strain>
    </source>
</reference>
<organism evidence="2 3">
    <name type="scientific">Pyricularia grisea</name>
    <name type="common">Crabgrass-specific blast fungus</name>
    <name type="synonym">Magnaporthe grisea</name>
    <dbReference type="NCBI Taxonomy" id="148305"/>
    <lineage>
        <taxon>Eukaryota</taxon>
        <taxon>Fungi</taxon>
        <taxon>Dikarya</taxon>
        <taxon>Ascomycota</taxon>
        <taxon>Pezizomycotina</taxon>
        <taxon>Sordariomycetes</taxon>
        <taxon>Sordariomycetidae</taxon>
        <taxon>Magnaporthales</taxon>
        <taxon>Pyriculariaceae</taxon>
        <taxon>Pyricularia</taxon>
    </lineage>
</organism>
<feature type="region of interest" description="Disordered" evidence="1">
    <location>
        <begin position="285"/>
        <end position="339"/>
    </location>
</feature>
<dbReference type="KEGG" id="pgri:PgNI_08798"/>
<reference evidence="3" key="2">
    <citation type="submission" date="2019-10" db="EMBL/GenBank/DDBJ databases">
        <authorList>
            <consortium name="NCBI Genome Project"/>
        </authorList>
    </citation>
    <scope>NUCLEOTIDE SEQUENCE</scope>
    <source>
        <strain evidence="3">NI907</strain>
    </source>
</reference>
<dbReference type="RefSeq" id="XP_030979274.1">
    <property type="nucleotide sequence ID" value="XM_031128788.1"/>
</dbReference>
<name>A0A6P8AWM8_PYRGI</name>
<evidence type="ECO:0000256" key="1">
    <source>
        <dbReference type="SAM" id="MobiDB-lite"/>
    </source>
</evidence>